<dbReference type="OrthoDB" id="1404170at2"/>
<feature type="region of interest" description="Disordered" evidence="3">
    <location>
        <begin position="1"/>
        <end position="20"/>
    </location>
</feature>
<dbReference type="InterPro" id="IPR023346">
    <property type="entry name" value="Lysozyme-like_dom_sf"/>
</dbReference>
<dbReference type="AlphaFoldDB" id="A0A542ZEK2"/>
<dbReference type="Proteomes" id="UP000319514">
    <property type="component" value="Unassembled WGS sequence"/>
</dbReference>
<dbReference type="SUPFAM" id="SSF53955">
    <property type="entry name" value="Lysozyme-like"/>
    <property type="match status" value="1"/>
</dbReference>
<feature type="domain" description="Resuscitation-promoting factor core lysozyme-like" evidence="4">
    <location>
        <begin position="49"/>
        <end position="123"/>
    </location>
</feature>
<dbReference type="CDD" id="cd13925">
    <property type="entry name" value="RPF"/>
    <property type="match status" value="1"/>
</dbReference>
<feature type="compositionally biased region" description="Basic residues" evidence="3">
    <location>
        <begin position="1"/>
        <end position="13"/>
    </location>
</feature>
<protein>
    <submittedName>
        <fullName evidence="5">Transglycosylase-like protein with SLT domain</fullName>
    </submittedName>
</protein>
<keyword evidence="6" id="KW-1185">Reference proteome</keyword>
<dbReference type="Pfam" id="PF06737">
    <property type="entry name" value="Transglycosylas"/>
    <property type="match status" value="1"/>
</dbReference>
<evidence type="ECO:0000256" key="2">
    <source>
        <dbReference type="ARBA" id="ARBA00022801"/>
    </source>
</evidence>
<reference evidence="5 6" key="1">
    <citation type="submission" date="2019-06" db="EMBL/GenBank/DDBJ databases">
        <title>Sequencing the genomes of 1000 actinobacteria strains.</title>
        <authorList>
            <person name="Klenk H.-P."/>
        </authorList>
    </citation>
    <scope>NUCLEOTIDE SEQUENCE [LARGE SCALE GENOMIC DNA]</scope>
    <source>
        <strain evidence="5 6">DSM 18082</strain>
    </source>
</reference>
<dbReference type="InterPro" id="IPR010618">
    <property type="entry name" value="RPF"/>
</dbReference>
<dbReference type="GO" id="GO:0016787">
    <property type="term" value="F:hydrolase activity"/>
    <property type="evidence" value="ECO:0007669"/>
    <property type="project" value="UniProtKB-KW"/>
</dbReference>
<dbReference type="RefSeq" id="WP_141786837.1">
    <property type="nucleotide sequence ID" value="NZ_BAAAKX010000006.1"/>
</dbReference>
<comment type="caution">
    <text evidence="5">The sequence shown here is derived from an EMBL/GenBank/DDBJ whole genome shotgun (WGS) entry which is preliminary data.</text>
</comment>
<gene>
    <name evidence="5" type="ORF">FB474_0072</name>
</gene>
<dbReference type="EMBL" id="VFOQ01000001">
    <property type="protein sequence ID" value="TQL58737.1"/>
    <property type="molecule type" value="Genomic_DNA"/>
</dbReference>
<sequence length="250" mass="25972">MHYAPRHARRYTPRHAAPQGVNKSRVAGVAIAGAASVTTGVAVAGPAQASSVWDSVAACESGGNWAINTGNGYYGGLQFTQSTWVAYGGARYASRADQASREEQITVAQRVLAAQGPGAWPVCSRKAGLTRANGGTATVEASRSMARTALPAAPMPQKPAVNHARVAVSGSIGSSTVRSIQRWVGTTQDGILGPITTAALQRKVGATPDGVIGPQTVRALQRHIHARQDGARSLNAPTVRALQSWLNGHR</sequence>
<accession>A0A542ZEK2</accession>
<comment type="similarity">
    <text evidence="1">Belongs to the transglycosylase family. Rpf subfamily.</text>
</comment>
<evidence type="ECO:0000313" key="5">
    <source>
        <dbReference type="EMBL" id="TQL58737.1"/>
    </source>
</evidence>
<proteinExistence type="inferred from homology"/>
<keyword evidence="2" id="KW-0378">Hydrolase</keyword>
<organism evidence="5 6">
    <name type="scientific">Oryzihumus leptocrescens</name>
    <dbReference type="NCBI Taxonomy" id="297536"/>
    <lineage>
        <taxon>Bacteria</taxon>
        <taxon>Bacillati</taxon>
        <taxon>Actinomycetota</taxon>
        <taxon>Actinomycetes</taxon>
        <taxon>Micrococcales</taxon>
        <taxon>Intrasporangiaceae</taxon>
        <taxon>Oryzihumus</taxon>
    </lineage>
</organism>
<dbReference type="Gene3D" id="1.10.530.10">
    <property type="match status" value="1"/>
</dbReference>
<name>A0A542ZEK2_9MICO</name>
<evidence type="ECO:0000259" key="4">
    <source>
        <dbReference type="Pfam" id="PF06737"/>
    </source>
</evidence>
<evidence type="ECO:0000256" key="3">
    <source>
        <dbReference type="SAM" id="MobiDB-lite"/>
    </source>
</evidence>
<evidence type="ECO:0000256" key="1">
    <source>
        <dbReference type="ARBA" id="ARBA00010830"/>
    </source>
</evidence>
<evidence type="ECO:0000313" key="6">
    <source>
        <dbReference type="Proteomes" id="UP000319514"/>
    </source>
</evidence>